<feature type="transmembrane region" description="Helical" evidence="6">
    <location>
        <begin position="100"/>
        <end position="123"/>
    </location>
</feature>
<feature type="transmembrane region" description="Helical" evidence="6">
    <location>
        <begin position="77"/>
        <end position="94"/>
    </location>
</feature>
<feature type="transmembrane region" description="Helical" evidence="6">
    <location>
        <begin position="295"/>
        <end position="314"/>
    </location>
</feature>
<feature type="transmembrane region" description="Helical" evidence="6">
    <location>
        <begin position="45"/>
        <end position="65"/>
    </location>
</feature>
<keyword evidence="3 6" id="KW-0812">Transmembrane</keyword>
<reference evidence="8 9" key="1">
    <citation type="submission" date="2017-03" db="EMBL/GenBank/DDBJ databases">
        <authorList>
            <person name="Afonso C.L."/>
            <person name="Miller P.J."/>
            <person name="Scott M.A."/>
            <person name="Spackman E."/>
            <person name="Goraichik I."/>
            <person name="Dimitrov K.M."/>
            <person name="Suarez D.L."/>
            <person name="Swayne D.E."/>
        </authorList>
    </citation>
    <scope>NUCLEOTIDE SEQUENCE [LARGE SCALE GENOMIC DNA]</scope>
    <source>
        <strain evidence="8">SB41UT1</strain>
    </source>
</reference>
<feature type="transmembrane region" description="Helical" evidence="6">
    <location>
        <begin position="5"/>
        <end position="25"/>
    </location>
</feature>
<evidence type="ECO:0000256" key="4">
    <source>
        <dbReference type="ARBA" id="ARBA00022989"/>
    </source>
</evidence>
<feature type="domain" description="Major facilitator superfamily (MFS) profile" evidence="7">
    <location>
        <begin position="1"/>
        <end position="380"/>
    </location>
</feature>
<dbReference type="InterPro" id="IPR050189">
    <property type="entry name" value="MFS_Efflux_Transporters"/>
</dbReference>
<feature type="transmembrane region" description="Helical" evidence="6">
    <location>
        <begin position="326"/>
        <end position="345"/>
    </location>
</feature>
<feature type="transmembrane region" description="Helical" evidence="6">
    <location>
        <begin position="270"/>
        <end position="289"/>
    </location>
</feature>
<keyword evidence="9" id="KW-1185">Reference proteome</keyword>
<dbReference type="InterPro" id="IPR020846">
    <property type="entry name" value="MFS_dom"/>
</dbReference>
<keyword evidence="4 6" id="KW-1133">Transmembrane helix</keyword>
<evidence type="ECO:0000256" key="5">
    <source>
        <dbReference type="ARBA" id="ARBA00023136"/>
    </source>
</evidence>
<comment type="subcellular location">
    <subcellularLocation>
        <location evidence="1">Cell membrane</location>
        <topology evidence="1">Multi-pass membrane protein</topology>
    </subcellularLocation>
</comment>
<protein>
    <submittedName>
        <fullName evidence="8">Major Facilitator Superfamily protein</fullName>
    </submittedName>
</protein>
<feature type="transmembrane region" description="Helical" evidence="6">
    <location>
        <begin position="201"/>
        <end position="224"/>
    </location>
</feature>
<evidence type="ECO:0000256" key="1">
    <source>
        <dbReference type="ARBA" id="ARBA00004651"/>
    </source>
</evidence>
<accession>A0A1X7APC8</accession>
<sequence length="394" mass="42286">MSRSLFWNTFWGAMIVGGIGGMYLVSVTQIVTSMVSEWGFSDQQAGMATTMHTLGSLLGMIYIFFWIDRLDIRKSMLVALVATAICEGIVALSGDPTVVISIRLFAGIASGMAFSMGLALLGYLPNSERLFALAMAASFVTAVISLSLWPTLLEWWGLEGIFWLYSITTVLCLPFIRLLPISVKVFESSSDPMEELGLADLFRGAPLVITLAYLLFYVGNTAIWTFAAQIGTGQGLPLEEVTELLSLSLAAGFSASLLATWIGNRMGYSISLLIGMGVIFGSSFFMFEITDGNSYLLAFALFNFGFSFAIPYFQGVQSTLDPSGRLLIIGLMTVSAGFFFGPALASLLLDGKGYDNLYWMGAACFGLALVAVQLVVLRGLGKEGQSAGVSQTAS</sequence>
<gene>
    <name evidence="8" type="ORF">EHSB41UT_03730</name>
</gene>
<dbReference type="GO" id="GO:0005886">
    <property type="term" value="C:plasma membrane"/>
    <property type="evidence" value="ECO:0007669"/>
    <property type="project" value="UniProtKB-SubCell"/>
</dbReference>
<dbReference type="PANTHER" id="PTHR43124:SF10">
    <property type="entry name" value="PURINE EFFLUX PUMP PBUE"/>
    <property type="match status" value="1"/>
</dbReference>
<dbReference type="InterPro" id="IPR011701">
    <property type="entry name" value="MFS"/>
</dbReference>
<dbReference type="Proteomes" id="UP000196573">
    <property type="component" value="Unassembled WGS sequence"/>
</dbReference>
<proteinExistence type="predicted"/>
<evidence type="ECO:0000256" key="3">
    <source>
        <dbReference type="ARBA" id="ARBA00022692"/>
    </source>
</evidence>
<dbReference type="RefSeq" id="WP_087112382.1">
    <property type="nucleotide sequence ID" value="NZ_CBCSCN010000011.1"/>
</dbReference>
<dbReference type="GO" id="GO:0022857">
    <property type="term" value="F:transmembrane transporter activity"/>
    <property type="evidence" value="ECO:0007669"/>
    <property type="project" value="InterPro"/>
</dbReference>
<dbReference type="PROSITE" id="PS50850">
    <property type="entry name" value="MFS"/>
    <property type="match status" value="1"/>
</dbReference>
<dbReference type="Pfam" id="PF07690">
    <property type="entry name" value="MFS_1"/>
    <property type="match status" value="1"/>
</dbReference>
<keyword evidence="5 6" id="KW-0472">Membrane</keyword>
<evidence type="ECO:0000313" key="9">
    <source>
        <dbReference type="Proteomes" id="UP000196573"/>
    </source>
</evidence>
<name>A0A1X7APC8_9GAMM</name>
<evidence type="ECO:0000313" key="8">
    <source>
        <dbReference type="EMBL" id="SMA49939.1"/>
    </source>
</evidence>
<feature type="transmembrane region" description="Helical" evidence="6">
    <location>
        <begin position="357"/>
        <end position="377"/>
    </location>
</feature>
<dbReference type="Gene3D" id="1.20.1250.20">
    <property type="entry name" value="MFS general substrate transporter like domains"/>
    <property type="match status" value="1"/>
</dbReference>
<dbReference type="OrthoDB" id="7628497at2"/>
<feature type="transmembrane region" description="Helical" evidence="6">
    <location>
        <begin position="161"/>
        <end position="180"/>
    </location>
</feature>
<organism evidence="8 9">
    <name type="scientific">Parendozoicomonas haliclonae</name>
    <dbReference type="NCBI Taxonomy" id="1960125"/>
    <lineage>
        <taxon>Bacteria</taxon>
        <taxon>Pseudomonadati</taxon>
        <taxon>Pseudomonadota</taxon>
        <taxon>Gammaproteobacteria</taxon>
        <taxon>Oceanospirillales</taxon>
        <taxon>Endozoicomonadaceae</taxon>
        <taxon>Parendozoicomonas</taxon>
    </lineage>
</organism>
<evidence type="ECO:0000256" key="2">
    <source>
        <dbReference type="ARBA" id="ARBA00022475"/>
    </source>
</evidence>
<dbReference type="EMBL" id="FWPT01000009">
    <property type="protein sequence ID" value="SMA49939.1"/>
    <property type="molecule type" value="Genomic_DNA"/>
</dbReference>
<dbReference type="AlphaFoldDB" id="A0A1X7APC8"/>
<evidence type="ECO:0000259" key="7">
    <source>
        <dbReference type="PROSITE" id="PS50850"/>
    </source>
</evidence>
<dbReference type="InterPro" id="IPR036259">
    <property type="entry name" value="MFS_trans_sf"/>
</dbReference>
<evidence type="ECO:0000256" key="6">
    <source>
        <dbReference type="SAM" id="Phobius"/>
    </source>
</evidence>
<dbReference type="PANTHER" id="PTHR43124">
    <property type="entry name" value="PURINE EFFLUX PUMP PBUE"/>
    <property type="match status" value="1"/>
</dbReference>
<keyword evidence="2" id="KW-1003">Cell membrane</keyword>
<dbReference type="SUPFAM" id="SSF103473">
    <property type="entry name" value="MFS general substrate transporter"/>
    <property type="match status" value="1"/>
</dbReference>
<feature type="transmembrane region" description="Helical" evidence="6">
    <location>
        <begin position="130"/>
        <end position="149"/>
    </location>
</feature>
<feature type="transmembrane region" description="Helical" evidence="6">
    <location>
        <begin position="244"/>
        <end position="263"/>
    </location>
</feature>